<keyword evidence="1" id="KW-0677">Repeat</keyword>
<dbReference type="PROSITE" id="PS50088">
    <property type="entry name" value="ANK_REPEAT"/>
    <property type="match status" value="3"/>
</dbReference>
<evidence type="ECO:0000313" key="5">
    <source>
        <dbReference type="EMBL" id="KAJ5369656.1"/>
    </source>
</evidence>
<evidence type="ECO:0000313" key="6">
    <source>
        <dbReference type="Proteomes" id="UP001147747"/>
    </source>
</evidence>
<dbReference type="InterPro" id="IPR054471">
    <property type="entry name" value="GPIID_WHD"/>
</dbReference>
<dbReference type="PROSITE" id="PS50297">
    <property type="entry name" value="ANK_REP_REGION"/>
    <property type="match status" value="3"/>
</dbReference>
<dbReference type="Proteomes" id="UP001147747">
    <property type="component" value="Unassembled WGS sequence"/>
</dbReference>
<evidence type="ECO:0008006" key="7">
    <source>
        <dbReference type="Google" id="ProtNLM"/>
    </source>
</evidence>
<evidence type="ECO:0000259" key="3">
    <source>
        <dbReference type="Pfam" id="PF22939"/>
    </source>
</evidence>
<evidence type="ECO:0000256" key="1">
    <source>
        <dbReference type="ARBA" id="ARBA00022737"/>
    </source>
</evidence>
<evidence type="ECO:0000259" key="4">
    <source>
        <dbReference type="Pfam" id="PF24883"/>
    </source>
</evidence>
<feature type="repeat" description="ANK" evidence="2">
    <location>
        <begin position="627"/>
        <end position="659"/>
    </location>
</feature>
<gene>
    <name evidence="5" type="ORF">N7509_014268</name>
</gene>
<dbReference type="Gene3D" id="3.40.50.300">
    <property type="entry name" value="P-loop containing nucleotide triphosphate hydrolases"/>
    <property type="match status" value="1"/>
</dbReference>
<feature type="domain" description="GPI inositol-deacylase winged helix" evidence="3">
    <location>
        <begin position="443"/>
        <end position="522"/>
    </location>
</feature>
<dbReference type="SMART" id="SM00248">
    <property type="entry name" value="ANK"/>
    <property type="match status" value="6"/>
</dbReference>
<organism evidence="5 6">
    <name type="scientific">Penicillium cosmopolitanum</name>
    <dbReference type="NCBI Taxonomy" id="1131564"/>
    <lineage>
        <taxon>Eukaryota</taxon>
        <taxon>Fungi</taxon>
        <taxon>Dikarya</taxon>
        <taxon>Ascomycota</taxon>
        <taxon>Pezizomycotina</taxon>
        <taxon>Eurotiomycetes</taxon>
        <taxon>Eurotiomycetidae</taxon>
        <taxon>Eurotiales</taxon>
        <taxon>Aspergillaceae</taxon>
        <taxon>Penicillium</taxon>
    </lineage>
</organism>
<feature type="repeat" description="ANK" evidence="2">
    <location>
        <begin position="726"/>
        <end position="758"/>
    </location>
</feature>
<dbReference type="SUPFAM" id="SSF52540">
    <property type="entry name" value="P-loop containing nucleoside triphosphate hydrolases"/>
    <property type="match status" value="1"/>
</dbReference>
<reference evidence="5" key="2">
    <citation type="journal article" date="2023" name="IMA Fungus">
        <title>Comparative genomic study of the Penicillium genus elucidates a diverse pangenome and 15 lateral gene transfer events.</title>
        <authorList>
            <person name="Petersen C."/>
            <person name="Sorensen T."/>
            <person name="Nielsen M.R."/>
            <person name="Sondergaard T.E."/>
            <person name="Sorensen J.L."/>
            <person name="Fitzpatrick D.A."/>
            <person name="Frisvad J.C."/>
            <person name="Nielsen K.L."/>
        </authorList>
    </citation>
    <scope>NUCLEOTIDE SEQUENCE</scope>
    <source>
        <strain evidence="5">IBT 29677</strain>
    </source>
</reference>
<keyword evidence="2" id="KW-0040">ANK repeat</keyword>
<dbReference type="AlphaFoldDB" id="A0A9W9V7Z1"/>
<dbReference type="Pfam" id="PF24883">
    <property type="entry name" value="NPHP3_N"/>
    <property type="match status" value="1"/>
</dbReference>
<keyword evidence="6" id="KW-1185">Reference proteome</keyword>
<dbReference type="Pfam" id="PF22939">
    <property type="entry name" value="WHD_GPIID"/>
    <property type="match status" value="1"/>
</dbReference>
<dbReference type="Pfam" id="PF13637">
    <property type="entry name" value="Ank_4"/>
    <property type="match status" value="1"/>
</dbReference>
<dbReference type="InterPro" id="IPR002110">
    <property type="entry name" value="Ankyrin_rpt"/>
</dbReference>
<dbReference type="PANTHER" id="PTHR10039">
    <property type="entry name" value="AMELOGENIN"/>
    <property type="match status" value="1"/>
</dbReference>
<feature type="repeat" description="ANK" evidence="2">
    <location>
        <begin position="660"/>
        <end position="692"/>
    </location>
</feature>
<protein>
    <recommendedName>
        <fullName evidence="7">NACHT domain-containing protein</fullName>
    </recommendedName>
</protein>
<reference evidence="5" key="1">
    <citation type="submission" date="2022-12" db="EMBL/GenBank/DDBJ databases">
        <authorList>
            <person name="Petersen C."/>
        </authorList>
    </citation>
    <scope>NUCLEOTIDE SEQUENCE</scope>
    <source>
        <strain evidence="5">IBT 29677</strain>
    </source>
</reference>
<dbReference type="Pfam" id="PF12796">
    <property type="entry name" value="Ank_2"/>
    <property type="match status" value="2"/>
</dbReference>
<dbReference type="SUPFAM" id="SSF48403">
    <property type="entry name" value="Ankyrin repeat"/>
    <property type="match status" value="1"/>
</dbReference>
<dbReference type="RefSeq" id="XP_056480894.1">
    <property type="nucleotide sequence ID" value="XM_056638905.1"/>
</dbReference>
<name>A0A9W9V7Z1_9EURO</name>
<evidence type="ECO:0000256" key="2">
    <source>
        <dbReference type="PROSITE-ProRule" id="PRU00023"/>
    </source>
</evidence>
<dbReference type="OrthoDB" id="195446at2759"/>
<dbReference type="PRINTS" id="PR01415">
    <property type="entry name" value="ANKYRIN"/>
</dbReference>
<dbReference type="EMBL" id="JAPZBU010000013">
    <property type="protein sequence ID" value="KAJ5369656.1"/>
    <property type="molecule type" value="Genomic_DNA"/>
</dbReference>
<accession>A0A9W9V7Z1</accession>
<dbReference type="PANTHER" id="PTHR10039:SF15">
    <property type="entry name" value="NACHT DOMAIN-CONTAINING PROTEIN"/>
    <property type="match status" value="1"/>
</dbReference>
<sequence>MSFGFGVGDFIAIINQASKLRKAFVGAPSQCKELSDELRSLQSVIHDVDVDLSTTELNSYQRDDLTVITKSCRDTLTDIENVVNKYSAKESHSIGRIWRRATWDSDELRHLRDRVCVNVGNLNAFNGKLARVQISDVLMNMSNEQDQMCLDWLSSTDHAAQQGEYNSLRQPGSGQWFLGSQLFHEWIRLPQQTLFCPGIPGAGKTIIVSAVIDELNNMYRDNPEVGIAYIYCDFQYIYHERQKVNFLLACIIRQLLQSMQKMTPGVLKMFNNHKSKGTRPSTKELSEALLSVIKAAQQVFIIIDALDELNDSNKILDEVFGLQAGEKVSLLATARFIPEIVARFQGMPLLEIQASRDDVTNYLRTSLEAMPHLSRKPGLHPEIIKGICDAVDGMFLLARLYLNSLSGKLSPKAIRTELRKLTSGSQTYDDAYDNTMQRIIDQKSVQAMALHVLAWVTCAKRPLTAAELQHGLAIELGESHFDEDNISDIEDLISICAGLITITVDGTRNVIRLVHYTAQEYFEQKLVCWLPEPQKAIGTACITYISYEAFGTGSCLSDAEFEERLEKYPLYTYASRNWGYHVHDEPVVDPLLLVFLLDQSKTDACGQAVFAQKGYVSHGDYSLDVPLGMTGLHLAAYFGLAETAKTLLERGYILSVTDSLDKTPFEWAATRGHDKVVKLLLDRGIDANQRGLGCRSPIALAASGGWISTIKLLLAHGVWVDSCCKHDRTAISWAASEGHRDVVQLLLEMGAAPDSKDEEYRTPLWWAVALDRPEIVVDLLQRDCDPNSIDIYGRTALCEAAENGHVAVVEILLKQAPIQISKTKMEEQLFLSPCNMVMARPPEYFESTHQKQCGSVKEQPTQALF</sequence>
<dbReference type="InterPro" id="IPR036770">
    <property type="entry name" value="Ankyrin_rpt-contain_sf"/>
</dbReference>
<comment type="caution">
    <text evidence="5">The sequence shown here is derived from an EMBL/GenBank/DDBJ whole genome shotgun (WGS) entry which is preliminary data.</text>
</comment>
<feature type="domain" description="Nephrocystin 3-like N-terminal" evidence="4">
    <location>
        <begin position="172"/>
        <end position="335"/>
    </location>
</feature>
<dbReference type="InterPro" id="IPR027417">
    <property type="entry name" value="P-loop_NTPase"/>
</dbReference>
<dbReference type="InterPro" id="IPR056884">
    <property type="entry name" value="NPHP3-like_N"/>
</dbReference>
<proteinExistence type="predicted"/>
<dbReference type="Gene3D" id="1.25.40.20">
    <property type="entry name" value="Ankyrin repeat-containing domain"/>
    <property type="match status" value="1"/>
</dbReference>
<dbReference type="GeneID" id="81377885"/>